<evidence type="ECO:0000313" key="1">
    <source>
        <dbReference type="EMBL" id="VZH84304.1"/>
    </source>
</evidence>
<dbReference type="PANTHER" id="PTHR35810">
    <property type="entry name" value="CYTOPLASMIC PROTEIN-RELATED"/>
    <property type="match status" value="1"/>
</dbReference>
<reference evidence="1 2" key="1">
    <citation type="submission" date="2019-11" db="EMBL/GenBank/DDBJ databases">
        <authorList>
            <person name="Brisse S."/>
        </authorList>
    </citation>
    <scope>NUCLEOTIDE SEQUENCE [LARGE SCALE GENOMIC DNA]</scope>
    <source>
        <strain evidence="1">FRC0190</strain>
    </source>
</reference>
<dbReference type="RefSeq" id="WP_197737877.1">
    <property type="nucleotide sequence ID" value="NZ_CP168248.1"/>
</dbReference>
<protein>
    <submittedName>
        <fullName evidence="1">Toxin Fic</fullName>
    </submittedName>
</protein>
<dbReference type="KEGG" id="crf:FRC0190_00330"/>
<accession>A0A6I8MF71</accession>
<dbReference type="PANTHER" id="PTHR35810:SF1">
    <property type="entry name" value="CYTOPLASMIC PROTEIN"/>
    <property type="match status" value="1"/>
</dbReference>
<organism evidence="1 2">
    <name type="scientific">Corynebacterium rouxii</name>
    <dbReference type="NCBI Taxonomy" id="2719119"/>
    <lineage>
        <taxon>Bacteria</taxon>
        <taxon>Bacillati</taxon>
        <taxon>Actinomycetota</taxon>
        <taxon>Actinomycetes</taxon>
        <taxon>Mycobacteriales</taxon>
        <taxon>Corynebacteriaceae</taxon>
        <taxon>Corynebacterium</taxon>
    </lineage>
</organism>
<sequence>MPDMGGTPAGELVMFRTDDGSTRIQVRLIDETVWLTQAQMVELFQSSKQNISDHILNVFKEGELERSEATVRKFRTVQREGSREVSREREHYNLDVIISVGYRVKSLRGTQFRQWALGVLREYLIKGFAMDDVRLKEAGGGTYWRELLERIRDIRSSEKVIHRQVLDLYATSEDYDPRSPISKTFFATVQNKLHFGAHGHTAAEVVYERVDATKPNMGLTNWKGERITKAEAEIAKNYLAEDELKRLNTLVSAYFDAAEFRAQMHQPTYMSDWMDHLTTMITAMGGQPLTGAGSVSHQQAVNKVDEEYQKFRALQDQKLSPVERDYLKEITAVQKQIQQAPKDPK</sequence>
<gene>
    <name evidence="1" type="ORF">FRC0190_00330</name>
</gene>
<name>A0A6I8MF71_9CORY</name>
<dbReference type="Pfam" id="PF13310">
    <property type="entry name" value="Virulence_RhuM"/>
    <property type="match status" value="1"/>
</dbReference>
<proteinExistence type="predicted"/>
<evidence type="ECO:0000313" key="2">
    <source>
        <dbReference type="Proteomes" id="UP000423525"/>
    </source>
</evidence>
<dbReference type="PIRSF" id="PIRSF015268">
    <property type="entry name" value="Virulence_RhuM"/>
    <property type="match status" value="1"/>
</dbReference>
<dbReference type="EMBL" id="LR738855">
    <property type="protein sequence ID" value="VZH84304.1"/>
    <property type="molecule type" value="Genomic_DNA"/>
</dbReference>
<dbReference type="AlphaFoldDB" id="A0A6I8MF71"/>
<dbReference type="InterPro" id="IPR011204">
    <property type="entry name" value="Virulence_RhuM-like"/>
</dbReference>
<dbReference type="Proteomes" id="UP000423525">
    <property type="component" value="Chromosome"/>
</dbReference>